<keyword evidence="6" id="KW-1185">Reference proteome</keyword>
<evidence type="ECO:0000256" key="3">
    <source>
        <dbReference type="SAM" id="Phobius"/>
    </source>
</evidence>
<keyword evidence="2" id="KW-0378">Hydrolase</keyword>
<evidence type="ECO:0000313" key="6">
    <source>
        <dbReference type="Proteomes" id="UP000289166"/>
    </source>
</evidence>
<evidence type="ECO:0000256" key="1">
    <source>
        <dbReference type="ARBA" id="ARBA00023098"/>
    </source>
</evidence>
<keyword evidence="3" id="KW-0812">Transmembrane</keyword>
<feature type="transmembrane region" description="Helical" evidence="3">
    <location>
        <begin position="7"/>
        <end position="26"/>
    </location>
</feature>
<keyword evidence="2" id="KW-0442">Lipid degradation</keyword>
<dbReference type="Gene3D" id="3.40.1090.10">
    <property type="entry name" value="Cytosolic phospholipase A2 catalytic domain"/>
    <property type="match status" value="1"/>
</dbReference>
<dbReference type="RefSeq" id="WP_128706455.1">
    <property type="nucleotide sequence ID" value="NZ_RLII01000037.1"/>
</dbReference>
<dbReference type="InterPro" id="IPR002641">
    <property type="entry name" value="PNPLA_dom"/>
</dbReference>
<dbReference type="Pfam" id="PF01734">
    <property type="entry name" value="Patatin"/>
    <property type="match status" value="1"/>
</dbReference>
<dbReference type="GO" id="GO:0016042">
    <property type="term" value="P:lipid catabolic process"/>
    <property type="evidence" value="ECO:0007669"/>
    <property type="project" value="UniProtKB-UniRule"/>
</dbReference>
<feature type="short sequence motif" description="GXSXG" evidence="2">
    <location>
        <begin position="41"/>
        <end position="45"/>
    </location>
</feature>
<evidence type="ECO:0000259" key="4">
    <source>
        <dbReference type="PROSITE" id="PS51635"/>
    </source>
</evidence>
<dbReference type="PANTHER" id="PTHR46394:SF1">
    <property type="entry name" value="PNPLA DOMAIN-CONTAINING PROTEIN"/>
    <property type="match status" value="1"/>
</dbReference>
<name>A0A4Q0I0S3_9FIRM</name>
<dbReference type="CDD" id="cd07207">
    <property type="entry name" value="Pat_ExoU_VipD_like"/>
    <property type="match status" value="1"/>
</dbReference>
<evidence type="ECO:0000256" key="2">
    <source>
        <dbReference type="PROSITE-ProRule" id="PRU01161"/>
    </source>
</evidence>
<organism evidence="5 6">
    <name type="scientific">Acetivibrio mesophilus</name>
    <dbReference type="NCBI Taxonomy" id="2487273"/>
    <lineage>
        <taxon>Bacteria</taxon>
        <taxon>Bacillati</taxon>
        <taxon>Bacillota</taxon>
        <taxon>Clostridia</taxon>
        <taxon>Eubacteriales</taxon>
        <taxon>Oscillospiraceae</taxon>
        <taxon>Acetivibrio</taxon>
    </lineage>
</organism>
<dbReference type="GO" id="GO:0016787">
    <property type="term" value="F:hydrolase activity"/>
    <property type="evidence" value="ECO:0007669"/>
    <property type="project" value="UniProtKB-UniRule"/>
</dbReference>
<protein>
    <submittedName>
        <fullName evidence="5">Patatin</fullName>
    </submittedName>
</protein>
<dbReference type="AlphaFoldDB" id="A0A4Q0I0S3"/>
<proteinExistence type="predicted"/>
<accession>A0A4Q0I0S3</accession>
<sequence length="383" mass="43733">MNKDRRLANLVLGGGGVRGIAYIGMFEVAEEKGFYFKNIAGVSAGALVGAFMAAGYDPCELKKILYEFEFQKIKLTDISREIPVIKKYIEYNSRSTFQSNKNFRSFLNMRTADGEDHCNYTNYYKYTEKDEEFTGYRRDLLKNIVAYSKQGCLFDGDYLEEWVYKILRRKGIKTFADLRAGKPDWSNPNGYKVRMTAVDANRGRIVVLPDDMSYYGIEPDRLEVAKAVRMSTSVPFAFKPVEVFRKDGSSTKKHYLIDGGVLDNFPVWLIQPSVSIPLIACELRGKNKVLNVFTPLNILKGLISAVHDFGIPSTKQYKNSFLVSINTGDISFLDFELSDKEKKYLIDAGRMGALYTLRRVFREKYMQGCGFICVLRRILGLYN</sequence>
<dbReference type="OrthoDB" id="9770965at2"/>
<dbReference type="PANTHER" id="PTHR46394">
    <property type="entry name" value="ANNEXIN"/>
    <property type="match status" value="1"/>
</dbReference>
<keyword evidence="1 2" id="KW-0443">Lipid metabolism</keyword>
<feature type="short sequence motif" description="DGA/G" evidence="2">
    <location>
        <begin position="258"/>
        <end position="260"/>
    </location>
</feature>
<feature type="domain" description="PNPLA" evidence="4">
    <location>
        <begin position="10"/>
        <end position="271"/>
    </location>
</feature>
<reference evidence="6" key="1">
    <citation type="submission" date="2018-11" db="EMBL/GenBank/DDBJ databases">
        <title>Genome sequencing of a novel mesophilic and cellulolytic organism within the genus Hungateiclostridium.</title>
        <authorList>
            <person name="Rettenmaier R."/>
            <person name="Liebl W."/>
            <person name="Zverlov V."/>
        </authorList>
    </citation>
    <scope>NUCLEOTIDE SEQUENCE [LARGE SCALE GENOMIC DNA]</scope>
    <source>
        <strain evidence="6">N2K1</strain>
    </source>
</reference>
<feature type="short sequence motif" description="GXGXXG" evidence="2">
    <location>
        <begin position="14"/>
        <end position="19"/>
    </location>
</feature>
<dbReference type="Proteomes" id="UP000289166">
    <property type="component" value="Unassembled WGS sequence"/>
</dbReference>
<dbReference type="SUPFAM" id="SSF52151">
    <property type="entry name" value="FabD/lysophospholipase-like"/>
    <property type="match status" value="1"/>
</dbReference>
<evidence type="ECO:0000313" key="5">
    <source>
        <dbReference type="EMBL" id="RXE57768.1"/>
    </source>
</evidence>
<feature type="active site" description="Proton acceptor" evidence="2">
    <location>
        <position position="258"/>
    </location>
</feature>
<gene>
    <name evidence="5" type="ORF">EFD62_15860</name>
</gene>
<dbReference type="PROSITE" id="PS51635">
    <property type="entry name" value="PNPLA"/>
    <property type="match status" value="1"/>
</dbReference>
<feature type="active site" description="Nucleophile" evidence="2">
    <location>
        <position position="43"/>
    </location>
</feature>
<dbReference type="InterPro" id="IPR016035">
    <property type="entry name" value="Acyl_Trfase/lysoPLipase"/>
</dbReference>
<keyword evidence="3" id="KW-1133">Transmembrane helix</keyword>
<dbReference type="InterPro" id="IPR052580">
    <property type="entry name" value="Lipid_Hydrolase"/>
</dbReference>
<dbReference type="EMBL" id="RLII01000037">
    <property type="protein sequence ID" value="RXE57768.1"/>
    <property type="molecule type" value="Genomic_DNA"/>
</dbReference>
<comment type="caution">
    <text evidence="5">The sequence shown here is derived from an EMBL/GenBank/DDBJ whole genome shotgun (WGS) entry which is preliminary data.</text>
</comment>
<keyword evidence="3" id="KW-0472">Membrane</keyword>